<accession>A0A645FAV8</accession>
<keyword evidence="2" id="KW-0808">Transferase</keyword>
<feature type="domain" description="DNA polymerase Y-family little finger" evidence="1">
    <location>
        <begin position="34"/>
        <end position="143"/>
    </location>
</feature>
<dbReference type="InterPro" id="IPR017961">
    <property type="entry name" value="DNA_pol_Y-fam_little_finger"/>
</dbReference>
<evidence type="ECO:0000313" key="2">
    <source>
        <dbReference type="EMBL" id="MPN10746.1"/>
    </source>
</evidence>
<gene>
    <name evidence="2" type="primary">dinB_47</name>
    <name evidence="2" type="ORF">SDC9_158043</name>
</gene>
<name>A0A645FAV8_9ZZZZ</name>
<organism evidence="2">
    <name type="scientific">bioreactor metagenome</name>
    <dbReference type="NCBI Taxonomy" id="1076179"/>
    <lineage>
        <taxon>unclassified sequences</taxon>
        <taxon>metagenomes</taxon>
        <taxon>ecological metagenomes</taxon>
    </lineage>
</organism>
<dbReference type="GO" id="GO:0003887">
    <property type="term" value="F:DNA-directed DNA polymerase activity"/>
    <property type="evidence" value="ECO:0007669"/>
    <property type="project" value="UniProtKB-EC"/>
</dbReference>
<dbReference type="GO" id="GO:0006281">
    <property type="term" value="P:DNA repair"/>
    <property type="evidence" value="ECO:0007669"/>
    <property type="project" value="InterPro"/>
</dbReference>
<dbReference type="SUPFAM" id="SSF100879">
    <property type="entry name" value="Lesion bypass DNA polymerase (Y-family), little finger domain"/>
    <property type="match status" value="1"/>
</dbReference>
<dbReference type="InterPro" id="IPR036775">
    <property type="entry name" value="DNA_pol_Y-fam_lit_finger_sf"/>
</dbReference>
<proteinExistence type="predicted"/>
<dbReference type="EMBL" id="VSSQ01056917">
    <property type="protein sequence ID" value="MPN10746.1"/>
    <property type="molecule type" value="Genomic_DNA"/>
</dbReference>
<sequence length="207" mass="22740">MEKIFGKCGGVLWEYANGMECSPVSEYGVFSDVKSVGNSSTSPFDITSPEAARALIMVLCESVGTRLREHGMRCGNVAVSARTKTLVTSEKSEKLKSPILSTRALYENAVRIFEGWYDWKEPIRSIGVRAQSLSVGTGTQISLFEDEYSAEEIDRVIDSLGRRFGYGTVTRGRAMLHRIRERPPLAFGAASRGAHDPTLPPAEIEVC</sequence>
<dbReference type="EC" id="2.7.7.7" evidence="2"/>
<dbReference type="Pfam" id="PF11799">
    <property type="entry name" value="IMS_C"/>
    <property type="match status" value="1"/>
</dbReference>
<dbReference type="Gene3D" id="3.30.1490.100">
    <property type="entry name" value="DNA polymerase, Y-family, little finger domain"/>
    <property type="match status" value="1"/>
</dbReference>
<evidence type="ECO:0000259" key="1">
    <source>
        <dbReference type="Pfam" id="PF11799"/>
    </source>
</evidence>
<dbReference type="AlphaFoldDB" id="A0A645FAV8"/>
<keyword evidence="2" id="KW-0548">Nucleotidyltransferase</keyword>
<dbReference type="GO" id="GO:0003684">
    <property type="term" value="F:damaged DNA binding"/>
    <property type="evidence" value="ECO:0007669"/>
    <property type="project" value="InterPro"/>
</dbReference>
<protein>
    <submittedName>
        <fullName evidence="2">DNA polymerase IV</fullName>
        <ecNumber evidence="2">2.7.7.7</ecNumber>
    </submittedName>
</protein>
<reference evidence="2" key="1">
    <citation type="submission" date="2019-08" db="EMBL/GenBank/DDBJ databases">
        <authorList>
            <person name="Kucharzyk K."/>
            <person name="Murdoch R.W."/>
            <person name="Higgins S."/>
            <person name="Loffler F."/>
        </authorList>
    </citation>
    <scope>NUCLEOTIDE SEQUENCE</scope>
</reference>
<comment type="caution">
    <text evidence="2">The sequence shown here is derived from an EMBL/GenBank/DDBJ whole genome shotgun (WGS) entry which is preliminary data.</text>
</comment>